<sequence length="282" mass="31702">MVKLVTAVVVVVLMGVGLGQARPQDVQARPQDVQARLQDVQARPQDVQARPQDVQARPQDVQARPQEVQARTQHTPVTQEAFSRTPDGVWPHLDTQERFVIADPQPHQAEHQWGPPLWAGQPELRSNLPWNTTPRTLKNQQPTSRLNHSLRLHPYRGTYPFESEVRGEGYHSRIRFDPFGSGVPLKDQHAPRSQTFGNWSPRPVPSAQGEAFSQFPPADRPPQPPSFPPSPARHPTPPSFPPAPLQHPQRRRPASMTASSFAHQLPGYQHPPIRKQPHTFPA</sequence>
<feature type="region of interest" description="Disordered" evidence="1">
    <location>
        <begin position="22"/>
        <end position="89"/>
    </location>
</feature>
<comment type="caution">
    <text evidence="3">The sequence shown here is derived from an EMBL/GenBank/DDBJ whole genome shotgun (WGS) entry which is preliminary data.</text>
</comment>
<proteinExistence type="predicted"/>
<feature type="compositionally biased region" description="Pro residues" evidence="1">
    <location>
        <begin position="218"/>
        <end position="245"/>
    </location>
</feature>
<dbReference type="EMBL" id="JARKIK010000066">
    <property type="protein sequence ID" value="KAK8729783.1"/>
    <property type="molecule type" value="Genomic_DNA"/>
</dbReference>
<evidence type="ECO:0000256" key="1">
    <source>
        <dbReference type="SAM" id="MobiDB-lite"/>
    </source>
</evidence>
<evidence type="ECO:0008006" key="5">
    <source>
        <dbReference type="Google" id="ProtNLM"/>
    </source>
</evidence>
<feature type="region of interest" description="Disordered" evidence="1">
    <location>
        <begin position="132"/>
        <end position="151"/>
    </location>
</feature>
<keyword evidence="2" id="KW-0732">Signal</keyword>
<feature type="signal peptide" evidence="2">
    <location>
        <begin position="1"/>
        <end position="21"/>
    </location>
</feature>
<feature type="compositionally biased region" description="Polar residues" evidence="1">
    <location>
        <begin position="132"/>
        <end position="147"/>
    </location>
</feature>
<dbReference type="AlphaFoldDB" id="A0AAW0WR73"/>
<evidence type="ECO:0000313" key="3">
    <source>
        <dbReference type="EMBL" id="KAK8729781.1"/>
    </source>
</evidence>
<protein>
    <recommendedName>
        <fullName evidence="5">Extensin-like</fullName>
    </recommendedName>
</protein>
<evidence type="ECO:0000313" key="4">
    <source>
        <dbReference type="Proteomes" id="UP001445076"/>
    </source>
</evidence>
<feature type="compositionally biased region" description="Basic residues" evidence="1">
    <location>
        <begin position="272"/>
        <end position="282"/>
    </location>
</feature>
<dbReference type="EMBL" id="JARKIK010000066">
    <property type="protein sequence ID" value="KAK8729781.1"/>
    <property type="molecule type" value="Genomic_DNA"/>
</dbReference>
<keyword evidence="4" id="KW-1185">Reference proteome</keyword>
<organism evidence="3 4">
    <name type="scientific">Cherax quadricarinatus</name>
    <name type="common">Australian red claw crayfish</name>
    <dbReference type="NCBI Taxonomy" id="27406"/>
    <lineage>
        <taxon>Eukaryota</taxon>
        <taxon>Metazoa</taxon>
        <taxon>Ecdysozoa</taxon>
        <taxon>Arthropoda</taxon>
        <taxon>Crustacea</taxon>
        <taxon>Multicrustacea</taxon>
        <taxon>Malacostraca</taxon>
        <taxon>Eumalacostraca</taxon>
        <taxon>Eucarida</taxon>
        <taxon>Decapoda</taxon>
        <taxon>Pleocyemata</taxon>
        <taxon>Astacidea</taxon>
        <taxon>Parastacoidea</taxon>
        <taxon>Parastacidae</taxon>
        <taxon>Cherax</taxon>
    </lineage>
</organism>
<name>A0AAW0WR73_CHEQU</name>
<feature type="non-terminal residue" evidence="3">
    <location>
        <position position="282"/>
    </location>
</feature>
<feature type="region of interest" description="Disordered" evidence="1">
    <location>
        <begin position="181"/>
        <end position="282"/>
    </location>
</feature>
<evidence type="ECO:0000256" key="2">
    <source>
        <dbReference type="SAM" id="SignalP"/>
    </source>
</evidence>
<reference evidence="3 4" key="1">
    <citation type="journal article" date="2024" name="BMC Genomics">
        <title>Genome assembly of redclaw crayfish (Cherax quadricarinatus) provides insights into its immune adaptation and hypoxia tolerance.</title>
        <authorList>
            <person name="Liu Z."/>
            <person name="Zheng J."/>
            <person name="Li H."/>
            <person name="Fang K."/>
            <person name="Wang S."/>
            <person name="He J."/>
            <person name="Zhou D."/>
            <person name="Weng S."/>
            <person name="Chi M."/>
            <person name="Gu Z."/>
            <person name="He J."/>
            <person name="Li F."/>
            <person name="Wang M."/>
        </authorList>
    </citation>
    <scope>NUCLEOTIDE SEQUENCE [LARGE SCALE GENOMIC DNA]</scope>
    <source>
        <strain evidence="3">ZL_2023a</strain>
    </source>
</reference>
<feature type="chain" id="PRO_5044717343" description="Extensin-like" evidence="2">
    <location>
        <begin position="22"/>
        <end position="282"/>
    </location>
</feature>
<dbReference type="Proteomes" id="UP001445076">
    <property type="component" value="Unassembled WGS sequence"/>
</dbReference>
<feature type="compositionally biased region" description="Polar residues" evidence="1">
    <location>
        <begin position="69"/>
        <end position="82"/>
    </location>
</feature>
<reference evidence="3" key="2">
    <citation type="submission" date="2024-01" db="EMBL/GenBank/DDBJ databases">
        <authorList>
            <person name="He J."/>
            <person name="Wang M."/>
            <person name="Zheng J."/>
            <person name="Liu Z."/>
        </authorList>
    </citation>
    <scope>NUCLEOTIDE SEQUENCE</scope>
    <source>
        <strain evidence="3">ZL_2023a</strain>
        <tissue evidence="3">Muscle</tissue>
    </source>
</reference>
<gene>
    <name evidence="3" type="ORF">OTU49_008314</name>
</gene>
<accession>A0AAW0WR73</accession>